<feature type="transmembrane region" description="Helical" evidence="2">
    <location>
        <begin position="112"/>
        <end position="137"/>
    </location>
</feature>
<name>A0A7X6RGE2_9NOCA</name>
<dbReference type="AlphaFoldDB" id="A0A7X6RGE2"/>
<accession>A0A7X6RGE2</accession>
<dbReference type="PANTHER" id="PTHR34219:SF1">
    <property type="entry name" value="PEPSY DOMAIN-CONTAINING PROTEIN"/>
    <property type="match status" value="1"/>
</dbReference>
<feature type="compositionally biased region" description="Low complexity" evidence="1">
    <location>
        <begin position="78"/>
        <end position="88"/>
    </location>
</feature>
<feature type="transmembrane region" description="Helical" evidence="2">
    <location>
        <begin position="508"/>
        <end position="527"/>
    </location>
</feature>
<keyword evidence="2" id="KW-0812">Transmembrane</keyword>
<feature type="region of interest" description="Disordered" evidence="1">
    <location>
        <begin position="1"/>
        <end position="99"/>
    </location>
</feature>
<dbReference type="InterPro" id="IPR005625">
    <property type="entry name" value="PepSY-ass_TM"/>
</dbReference>
<gene>
    <name evidence="3" type="ORF">HGA07_02620</name>
</gene>
<organism evidence="3 4">
    <name type="scientific">Nocardia veterana</name>
    <dbReference type="NCBI Taxonomy" id="132249"/>
    <lineage>
        <taxon>Bacteria</taxon>
        <taxon>Bacillati</taxon>
        <taxon>Actinomycetota</taxon>
        <taxon>Actinomycetes</taxon>
        <taxon>Mycobacteriales</taxon>
        <taxon>Nocardiaceae</taxon>
        <taxon>Nocardia</taxon>
    </lineage>
</organism>
<reference evidence="3 4" key="1">
    <citation type="submission" date="2020-04" db="EMBL/GenBank/DDBJ databases">
        <title>MicrobeNet Type strains.</title>
        <authorList>
            <person name="Nicholson A.C."/>
        </authorList>
    </citation>
    <scope>NUCLEOTIDE SEQUENCE [LARGE SCALE GENOMIC DNA]</scope>
    <source>
        <strain evidence="3 4">DSM 44445</strain>
    </source>
</reference>
<feature type="transmembrane region" description="Helical" evidence="2">
    <location>
        <begin position="466"/>
        <end position="487"/>
    </location>
</feature>
<dbReference type="Pfam" id="PF03929">
    <property type="entry name" value="PepSY_TM"/>
    <property type="match status" value="1"/>
</dbReference>
<dbReference type="EMBL" id="JAAXPE010000002">
    <property type="protein sequence ID" value="NKY84518.1"/>
    <property type="molecule type" value="Genomic_DNA"/>
</dbReference>
<keyword evidence="2" id="KW-1133">Transmembrane helix</keyword>
<feature type="transmembrane region" description="Helical" evidence="2">
    <location>
        <begin position="533"/>
        <end position="551"/>
    </location>
</feature>
<protein>
    <submittedName>
        <fullName evidence="3">PepSY domain-containing protein</fullName>
    </submittedName>
</protein>
<keyword evidence="2" id="KW-0472">Membrane</keyword>
<sequence length="560" mass="59588">MARPALSRQPPPAVNSAGGRARIRAQRCGCPRTGALPVSITEVPATGTEPAQPEKSPPSAAHPSPPETAEQSPPDPAAAPAATLTAHPDASEPPRPPRFGGTRAVQALAMRLHFYAGVFVAPFILIAAVTGALYAVAPSIESVVNRDLLHVDSTGPARPLSEQIAAGVAAEPALALVAVDPAQRSGDTTRVIFADPSLGASERRAVFIDPATATAVGDSVVYGSTGALPLRTWIDVLHRNLHLGDFGRLYSEAAASWMWIIALAGVVMWLRRSRGPARRLLWPDRTMRGRPRTMSLHATVGLWIVLPLLFLSATGMTWSLHAGEHIASLRQHLNWTSPVVDAALPGAPTPSMPAAGEHAEHTGGHGMTMPVSADRAAEVDKVFAVARGHGLEGPVEISIPAADTTAFTVKERRLSGVYTQDAIAVDGKTGDVTDILRYADWPLMAKLANWGIQLHMGMLFGLANQLLLLATMIALITVIVRGYLMWWRRRPTRNTGRFAVGRAPARGTLRRAPLWVGVPLVALTVAIGWFAPVLGVSLLAFLIVDIVLGLIQRRRRGAVT</sequence>
<comment type="caution">
    <text evidence="3">The sequence shown here is derived from an EMBL/GenBank/DDBJ whole genome shotgun (WGS) entry which is preliminary data.</text>
</comment>
<proteinExistence type="predicted"/>
<dbReference type="Proteomes" id="UP000523447">
    <property type="component" value="Unassembled WGS sequence"/>
</dbReference>
<feature type="compositionally biased region" description="Low complexity" evidence="1">
    <location>
        <begin position="53"/>
        <end position="70"/>
    </location>
</feature>
<evidence type="ECO:0000256" key="1">
    <source>
        <dbReference type="SAM" id="MobiDB-lite"/>
    </source>
</evidence>
<evidence type="ECO:0000313" key="3">
    <source>
        <dbReference type="EMBL" id="NKY84518.1"/>
    </source>
</evidence>
<keyword evidence="4" id="KW-1185">Reference proteome</keyword>
<feature type="transmembrane region" description="Helical" evidence="2">
    <location>
        <begin position="294"/>
        <end position="313"/>
    </location>
</feature>
<feature type="transmembrane region" description="Helical" evidence="2">
    <location>
        <begin position="249"/>
        <end position="270"/>
    </location>
</feature>
<dbReference type="PANTHER" id="PTHR34219">
    <property type="entry name" value="IRON-REGULATED INNER MEMBRANE PROTEIN-RELATED"/>
    <property type="match status" value="1"/>
</dbReference>
<evidence type="ECO:0000256" key="2">
    <source>
        <dbReference type="SAM" id="Phobius"/>
    </source>
</evidence>
<evidence type="ECO:0000313" key="4">
    <source>
        <dbReference type="Proteomes" id="UP000523447"/>
    </source>
</evidence>